<dbReference type="GO" id="GO:0003950">
    <property type="term" value="F:NAD+ poly-ADP-ribosyltransferase activity"/>
    <property type="evidence" value="ECO:0007669"/>
    <property type="project" value="TreeGrafter"/>
</dbReference>
<dbReference type="SUPFAM" id="SSF56399">
    <property type="entry name" value="ADP-ribosylation"/>
    <property type="match status" value="1"/>
</dbReference>
<dbReference type="Proteomes" id="UP000694569">
    <property type="component" value="Unplaced"/>
</dbReference>
<dbReference type="GeneTree" id="ENSGT01030000234601"/>
<evidence type="ECO:0000256" key="2">
    <source>
        <dbReference type="ARBA" id="ARBA00022676"/>
    </source>
</evidence>
<dbReference type="OrthoDB" id="423533at2759"/>
<dbReference type="Ensembl" id="ENSLLET00000010973.1">
    <property type="protein sequence ID" value="ENSLLEP00000010561.1"/>
    <property type="gene ID" value="ENSLLEG00000006736.1"/>
</dbReference>
<evidence type="ECO:0000256" key="4">
    <source>
        <dbReference type="ARBA" id="ARBA00022695"/>
    </source>
</evidence>
<sequence>MDLPPSHGFAPSSWICPQLMDLPPALTWILPQAPAPASQVKCNLLNLDFGLNIFDDQYRGCSEILEEDVMPNILLLEKSLNPLFGLAWNQAEVQWKRIKSEFRLPTGFKDEFAAAIRVYTTDWPKERPIYKVFNENIGTGGKSRDHYMWRFHFKALHFYLTRALQLLKKNSRRRHQAFRGTDNSYEVSEDLLRFGRFTSSSLNLEVAKEYEAGLLFEITTCFGVDIHKMSFFPKEKEVLIPVAETFNYIGKKGDMYVMNSTCQLCSYFNCALFGGEEPDVLLLE</sequence>
<proteinExistence type="inferred from homology"/>
<evidence type="ECO:0000256" key="8">
    <source>
        <dbReference type="ARBA" id="ARBA00023157"/>
    </source>
</evidence>
<reference evidence="11" key="2">
    <citation type="submission" date="2025-09" db="UniProtKB">
        <authorList>
            <consortium name="Ensembl"/>
        </authorList>
    </citation>
    <scope>IDENTIFICATION</scope>
</reference>
<keyword evidence="2 10" id="KW-0328">Glycosyltransferase</keyword>
<dbReference type="InterPro" id="IPR000768">
    <property type="entry name" value="ART"/>
</dbReference>
<comment type="similarity">
    <text evidence="1 10">Belongs to the Arg-specific ADP-ribosyltransferase family.</text>
</comment>
<comment type="catalytic activity">
    <reaction evidence="9 10">
        <text>L-arginyl-[protein] + NAD(+) = N(omega)-(ADP-D-ribosyl)-L-arginyl-[protein] + nicotinamide + H(+)</text>
        <dbReference type="Rhea" id="RHEA:19149"/>
        <dbReference type="Rhea" id="RHEA-COMP:10532"/>
        <dbReference type="Rhea" id="RHEA-COMP:15087"/>
        <dbReference type="ChEBI" id="CHEBI:15378"/>
        <dbReference type="ChEBI" id="CHEBI:17154"/>
        <dbReference type="ChEBI" id="CHEBI:29965"/>
        <dbReference type="ChEBI" id="CHEBI:57540"/>
        <dbReference type="ChEBI" id="CHEBI:142554"/>
        <dbReference type="EC" id="2.4.2.31"/>
    </reaction>
</comment>
<dbReference type="GO" id="GO:0016779">
    <property type="term" value="F:nucleotidyltransferase activity"/>
    <property type="evidence" value="ECO:0007669"/>
    <property type="project" value="UniProtKB-KW"/>
</dbReference>
<dbReference type="PROSITE" id="PS51996">
    <property type="entry name" value="TR_MART"/>
    <property type="match status" value="1"/>
</dbReference>
<evidence type="ECO:0000256" key="1">
    <source>
        <dbReference type="ARBA" id="ARBA00009558"/>
    </source>
</evidence>
<keyword evidence="5" id="KW-0732">Signal</keyword>
<keyword evidence="4" id="KW-0548">Nucleotidyltransferase</keyword>
<dbReference type="AlphaFoldDB" id="A0A8C5MDJ8"/>
<keyword evidence="12" id="KW-1185">Reference proteome</keyword>
<name>A0A8C5MDJ8_9ANUR</name>
<dbReference type="EC" id="2.4.2.31" evidence="10"/>
<dbReference type="PANTHER" id="PTHR10339">
    <property type="entry name" value="ADP-RIBOSYLTRANSFERASE"/>
    <property type="match status" value="1"/>
</dbReference>
<dbReference type="PRINTS" id="PR00970">
    <property type="entry name" value="RIBTRNSFRASE"/>
</dbReference>
<evidence type="ECO:0000256" key="6">
    <source>
        <dbReference type="ARBA" id="ARBA00022857"/>
    </source>
</evidence>
<evidence type="ECO:0000256" key="9">
    <source>
        <dbReference type="ARBA" id="ARBA00047597"/>
    </source>
</evidence>
<evidence type="ECO:0000256" key="5">
    <source>
        <dbReference type="ARBA" id="ARBA00022729"/>
    </source>
</evidence>
<dbReference type="GO" id="GO:0106274">
    <property type="term" value="F:NAD+-protein-arginine ADP-ribosyltransferase activity"/>
    <property type="evidence" value="ECO:0007669"/>
    <property type="project" value="UniProtKB-EC"/>
</dbReference>
<dbReference type="PROSITE" id="PS01291">
    <property type="entry name" value="ART"/>
    <property type="match status" value="1"/>
</dbReference>
<keyword evidence="6 10" id="KW-0521">NADP</keyword>
<dbReference type="FunFam" id="3.90.176.10:FF:000001">
    <property type="entry name" value="NAD(P)(+)--arginine ADP-ribosyltransferase"/>
    <property type="match status" value="1"/>
</dbReference>
<dbReference type="Pfam" id="PF01129">
    <property type="entry name" value="ART"/>
    <property type="match status" value="1"/>
</dbReference>
<evidence type="ECO:0000256" key="3">
    <source>
        <dbReference type="ARBA" id="ARBA00022679"/>
    </source>
</evidence>
<organism evidence="11 12">
    <name type="scientific">Leptobrachium leishanense</name>
    <name type="common">Leishan spiny toad</name>
    <dbReference type="NCBI Taxonomy" id="445787"/>
    <lineage>
        <taxon>Eukaryota</taxon>
        <taxon>Metazoa</taxon>
        <taxon>Chordata</taxon>
        <taxon>Craniata</taxon>
        <taxon>Vertebrata</taxon>
        <taxon>Euteleostomi</taxon>
        <taxon>Amphibia</taxon>
        <taxon>Batrachia</taxon>
        <taxon>Anura</taxon>
        <taxon>Pelobatoidea</taxon>
        <taxon>Megophryidae</taxon>
        <taxon>Leptobrachium</taxon>
    </lineage>
</organism>
<evidence type="ECO:0000256" key="7">
    <source>
        <dbReference type="ARBA" id="ARBA00023027"/>
    </source>
</evidence>
<dbReference type="PANTHER" id="PTHR10339:SF28">
    <property type="entry name" value="NAD(P)(+)--ARGININE ADP-RIBOSYLTRANSFERASE"/>
    <property type="match status" value="1"/>
</dbReference>
<keyword evidence="8" id="KW-1015">Disulfide bond</keyword>
<evidence type="ECO:0000313" key="12">
    <source>
        <dbReference type="Proteomes" id="UP000694569"/>
    </source>
</evidence>
<protein>
    <recommendedName>
        <fullName evidence="10">NAD(P)(+)--arginine ADP-ribosyltransferase</fullName>
        <ecNumber evidence="10">2.4.2.31</ecNumber>
    </recommendedName>
    <alternativeName>
        <fullName evidence="10">Mono(ADP-ribosyl)transferase</fullName>
    </alternativeName>
</protein>
<keyword evidence="7 10" id="KW-0520">NAD</keyword>
<accession>A0A8C5MDJ8</accession>
<keyword evidence="3 10" id="KW-0808">Transferase</keyword>
<reference evidence="11" key="1">
    <citation type="submission" date="2025-08" db="UniProtKB">
        <authorList>
            <consortium name="Ensembl"/>
        </authorList>
    </citation>
    <scope>IDENTIFICATION</scope>
</reference>
<evidence type="ECO:0000313" key="11">
    <source>
        <dbReference type="Ensembl" id="ENSLLEP00000010561.1"/>
    </source>
</evidence>
<dbReference type="Gene3D" id="3.90.176.10">
    <property type="entry name" value="Toxin ADP-ribosyltransferase, Chain A, domain 1"/>
    <property type="match status" value="1"/>
</dbReference>
<dbReference type="InterPro" id="IPR050999">
    <property type="entry name" value="ADP-ribosyltransferase_ARG"/>
</dbReference>
<evidence type="ECO:0000256" key="10">
    <source>
        <dbReference type="RuleBase" id="RU361228"/>
    </source>
</evidence>